<evidence type="ECO:0000256" key="1">
    <source>
        <dbReference type="SAM" id="MobiDB-lite"/>
    </source>
</evidence>
<feature type="transmembrane region" description="Helical" evidence="2">
    <location>
        <begin position="12"/>
        <end position="31"/>
    </location>
</feature>
<feature type="region of interest" description="Disordered" evidence="1">
    <location>
        <begin position="115"/>
        <end position="149"/>
    </location>
</feature>
<comment type="caution">
    <text evidence="3">The sequence shown here is derived from an EMBL/GenBank/DDBJ whole genome shotgun (WGS) entry which is preliminary data.</text>
</comment>
<keyword evidence="2" id="KW-1133">Transmembrane helix</keyword>
<keyword evidence="2" id="KW-0472">Membrane</keyword>
<protein>
    <submittedName>
        <fullName evidence="3">Uncharacterized protein</fullName>
    </submittedName>
</protein>
<sequence>MDTARTTPTRIRIAAILTGVIVALLAVSFVLRLGGNEDEAATTTTATTTTGVPMPPPLFELDPSWNLRGHSRFAGAERNKRRAGGSGNLVEGVENVPPARVNITTTTIEQRVISLEESGAVTSAPPTSASRRSSSPTSSGTRTSGLGRG</sequence>
<evidence type="ECO:0000313" key="3">
    <source>
        <dbReference type="EMBL" id="MBK9295819.1"/>
    </source>
</evidence>
<dbReference type="AlphaFoldDB" id="A0A936NBJ2"/>
<evidence type="ECO:0000256" key="2">
    <source>
        <dbReference type="SAM" id="Phobius"/>
    </source>
</evidence>
<organism evidence="3 4">
    <name type="scientific">Candidatus Neomicrothrix subdominans</name>
    <dbReference type="NCBI Taxonomy" id="2954438"/>
    <lineage>
        <taxon>Bacteria</taxon>
        <taxon>Bacillati</taxon>
        <taxon>Actinomycetota</taxon>
        <taxon>Acidimicrobiia</taxon>
        <taxon>Acidimicrobiales</taxon>
        <taxon>Microthrixaceae</taxon>
        <taxon>Candidatus Neomicrothrix</taxon>
    </lineage>
</organism>
<reference evidence="3 4" key="1">
    <citation type="submission" date="2020-10" db="EMBL/GenBank/DDBJ databases">
        <title>Connecting structure to function with the recovery of over 1000 high-quality activated sludge metagenome-assembled genomes encoding full-length rRNA genes using long-read sequencing.</title>
        <authorList>
            <person name="Singleton C.M."/>
            <person name="Petriglieri F."/>
            <person name="Kristensen J.M."/>
            <person name="Kirkegaard R.H."/>
            <person name="Michaelsen T.Y."/>
            <person name="Andersen M.H."/>
            <person name="Karst S.M."/>
            <person name="Dueholm M.S."/>
            <person name="Nielsen P.H."/>
            <person name="Albertsen M."/>
        </authorList>
    </citation>
    <scope>NUCLEOTIDE SEQUENCE [LARGE SCALE GENOMIC DNA]</scope>
    <source>
        <strain evidence="3">Lyne_18-Q3-R50-59_MAXAC.006</strain>
    </source>
</reference>
<proteinExistence type="predicted"/>
<evidence type="ECO:0000313" key="4">
    <source>
        <dbReference type="Proteomes" id="UP000727993"/>
    </source>
</evidence>
<accession>A0A936NBJ2</accession>
<dbReference type="EMBL" id="JADJZA010000001">
    <property type="protein sequence ID" value="MBK9295819.1"/>
    <property type="molecule type" value="Genomic_DNA"/>
</dbReference>
<gene>
    <name evidence="3" type="ORF">IPN02_02875</name>
</gene>
<keyword evidence="2" id="KW-0812">Transmembrane</keyword>
<name>A0A936NBJ2_9ACTN</name>
<feature type="compositionally biased region" description="Low complexity" evidence="1">
    <location>
        <begin position="122"/>
        <end position="149"/>
    </location>
</feature>
<dbReference type="Proteomes" id="UP000727993">
    <property type="component" value="Unassembled WGS sequence"/>
</dbReference>